<feature type="domain" description="NolW-like" evidence="13">
    <location>
        <begin position="129"/>
        <end position="192"/>
    </location>
</feature>
<reference evidence="16" key="1">
    <citation type="submission" date="2023-07" db="EMBL/GenBank/DDBJ databases">
        <title>Draft genome sequence of Agarivorans aestuarii strain ZMCS4, a CAZymes producing bacteria isolated from the marine brown algae Clodostephus spongiosus.</title>
        <authorList>
            <person name="Lorente B."/>
            <person name="Cabral C."/>
            <person name="Frias J."/>
            <person name="Faria J."/>
            <person name="Toubarro D."/>
        </authorList>
    </citation>
    <scope>NUCLEOTIDE SEQUENCE [LARGE SCALE GENOMIC DNA]</scope>
    <source>
        <strain evidence="16">ZMCS4</strain>
    </source>
</reference>
<evidence type="ECO:0000259" key="13">
    <source>
        <dbReference type="Pfam" id="PF03958"/>
    </source>
</evidence>
<evidence type="ECO:0000259" key="12">
    <source>
        <dbReference type="Pfam" id="PF00263"/>
    </source>
</evidence>
<keyword evidence="9" id="KW-0998">Cell outer membrane</keyword>
<evidence type="ECO:0000256" key="7">
    <source>
        <dbReference type="ARBA" id="ARBA00022927"/>
    </source>
</evidence>
<keyword evidence="3 10" id="KW-0813">Transport</keyword>
<evidence type="ECO:0000256" key="2">
    <source>
        <dbReference type="ARBA" id="ARBA00006980"/>
    </source>
</evidence>
<evidence type="ECO:0000256" key="10">
    <source>
        <dbReference type="RuleBase" id="RU004004"/>
    </source>
</evidence>
<keyword evidence="4" id="KW-1134">Transmembrane beta strand</keyword>
<keyword evidence="16" id="KW-1185">Reference proteome</keyword>
<keyword evidence="5" id="KW-0812">Transmembrane</keyword>
<dbReference type="Pfam" id="PF21305">
    <property type="entry name" value="type_II_gspD_N0"/>
    <property type="match status" value="1"/>
</dbReference>
<dbReference type="NCBIfam" id="TIGR02517">
    <property type="entry name" value="type_II_gspD"/>
    <property type="match status" value="1"/>
</dbReference>
<feature type="compositionally biased region" description="Basic and acidic residues" evidence="11">
    <location>
        <begin position="678"/>
        <end position="690"/>
    </location>
</feature>
<dbReference type="PANTHER" id="PTHR30332">
    <property type="entry name" value="PROBABLE GENERAL SECRETION PATHWAY PROTEIN D"/>
    <property type="match status" value="1"/>
</dbReference>
<dbReference type="InterPro" id="IPR005644">
    <property type="entry name" value="NolW-like"/>
</dbReference>
<accession>A0ABU7G7D1</accession>
<evidence type="ECO:0000259" key="14">
    <source>
        <dbReference type="Pfam" id="PF21305"/>
    </source>
</evidence>
<dbReference type="PRINTS" id="PR00811">
    <property type="entry name" value="BCTERIALGSPD"/>
</dbReference>
<dbReference type="Gene3D" id="3.30.1370.120">
    <property type="match status" value="3"/>
</dbReference>
<name>A0ABU7G7D1_9ALTE</name>
<dbReference type="InterPro" id="IPR038591">
    <property type="entry name" value="NolW-like_sf"/>
</dbReference>
<evidence type="ECO:0000256" key="4">
    <source>
        <dbReference type="ARBA" id="ARBA00022452"/>
    </source>
</evidence>
<dbReference type="InterPro" id="IPR050810">
    <property type="entry name" value="Bact_Secretion_Sys_Channel"/>
</dbReference>
<dbReference type="Pfam" id="PF00263">
    <property type="entry name" value="Secretin"/>
    <property type="match status" value="1"/>
</dbReference>
<sequence>MKLHVLRFIRHSLVGLIGLGLCGIVSATEYSANFKGADISEFITTVGRNLNKTIIVDPAVRGKVNVRSYDLLTEEQYYQFFLSVLDVYGFAVIDMPNGVTKVVRAKDAKAGAIPVVDRDDQALGDEMVTRVVPVRNVSVRELAPLLRQLNDNAGGGNVVHYDPSNVIMLTGRAAVVNRLVEIIRRVDKAGDQEVDIIRLKFASAGELVRIIESLTASTGGKGASASLLIPKVVADERTNSIVVSGEPSARARIVRLVAKLDSELETYGNTRVFYLKYAKAGDLVDVLKGVSETVAAEAAGGSKKSSASNSRGNFSIEAHEDTNTLVITAQPDNMRTLEGVINQLDIRRAQVNVEAIIVEVAEGDGISLGVQWATKAGGTQFNDSGVSISEIGAGIYDAQPTDGSTVCTGETCTVNPETPGDISGLASALAKISGAAFGFYGADWGVLVQAAANDSRSNLLATPSITTLDNKEAFFTVGEEVPVLTGSASSSSNDNPFTTVDRKEVGIKLKVTPQINEGDAVQLTIEQEVSKVQGQTSVDVVFAKRQLQTTVLVDSGDTIILGGLLDDQIEESESKVPLLGDIPVLGHLFRSTNSKKVKRNLMIFIRPTIIRDSVTMQSVSSRKYSQIRAQQLLREELGVVLMPDTKVPVLPEFNSVDDVSPEVQEYIDYLKEKNERLKKEEAEKAAKEAEAAAANEEQVSAE</sequence>
<dbReference type="RefSeq" id="WP_329776123.1">
    <property type="nucleotide sequence ID" value="NZ_JAYDYW010000011.1"/>
</dbReference>
<dbReference type="InterPro" id="IPR004846">
    <property type="entry name" value="T2SS/T3SS_dom"/>
</dbReference>
<evidence type="ECO:0000256" key="9">
    <source>
        <dbReference type="ARBA" id="ARBA00023237"/>
    </source>
</evidence>
<feature type="domain" description="GspD-like N0" evidence="14">
    <location>
        <begin position="33"/>
        <end position="102"/>
    </location>
</feature>
<organism evidence="15 16">
    <name type="scientific">Agarivorans aestuarii</name>
    <dbReference type="NCBI Taxonomy" id="1563703"/>
    <lineage>
        <taxon>Bacteria</taxon>
        <taxon>Pseudomonadati</taxon>
        <taxon>Pseudomonadota</taxon>
        <taxon>Gammaproteobacteria</taxon>
        <taxon>Alteromonadales</taxon>
        <taxon>Alteromonadaceae</taxon>
        <taxon>Agarivorans</taxon>
    </lineage>
</organism>
<feature type="region of interest" description="Disordered" evidence="11">
    <location>
        <begin position="678"/>
        <end position="702"/>
    </location>
</feature>
<reference evidence="15 16" key="2">
    <citation type="submission" date="2023-12" db="EMBL/GenBank/DDBJ databases">
        <authorList>
            <consortium name="Cladostephus spongiosus"/>
            <person name="Lorente B."/>
            <person name="Cabral C."/>
            <person name="Frias J."/>
            <person name="Faria J."/>
            <person name="Toubarro D."/>
        </authorList>
    </citation>
    <scope>NUCLEOTIDE SEQUENCE [LARGE SCALE GENOMIC DNA]</scope>
    <source>
        <strain evidence="15 16">ZMCS4</strain>
    </source>
</reference>
<proteinExistence type="inferred from homology"/>
<dbReference type="PRINTS" id="PR01032">
    <property type="entry name" value="PHAGEIV"/>
</dbReference>
<dbReference type="PANTHER" id="PTHR30332:SF24">
    <property type="entry name" value="SECRETIN GSPD-RELATED"/>
    <property type="match status" value="1"/>
</dbReference>
<evidence type="ECO:0000256" key="8">
    <source>
        <dbReference type="ARBA" id="ARBA00023136"/>
    </source>
</evidence>
<dbReference type="Pfam" id="PF03958">
    <property type="entry name" value="Secretin_N"/>
    <property type="match status" value="3"/>
</dbReference>
<comment type="similarity">
    <text evidence="2">Belongs to the bacterial secretin family. GSP D subfamily.</text>
</comment>
<evidence type="ECO:0000313" key="16">
    <source>
        <dbReference type="Proteomes" id="UP001310248"/>
    </source>
</evidence>
<feature type="domain" description="NolW-like" evidence="13">
    <location>
        <begin position="195"/>
        <end position="262"/>
    </location>
</feature>
<evidence type="ECO:0000313" key="15">
    <source>
        <dbReference type="EMBL" id="MEE1675161.1"/>
    </source>
</evidence>
<dbReference type="InterPro" id="IPR049371">
    <property type="entry name" value="GspD-like_N0"/>
</dbReference>
<protein>
    <submittedName>
        <fullName evidence="15">Type II secretion system secretin GspD</fullName>
    </submittedName>
</protein>
<evidence type="ECO:0000256" key="11">
    <source>
        <dbReference type="SAM" id="MobiDB-lite"/>
    </source>
</evidence>
<dbReference type="InterPro" id="IPR004845">
    <property type="entry name" value="T2SS_GspD_CS"/>
</dbReference>
<dbReference type="EMBL" id="JAYDYW010000011">
    <property type="protein sequence ID" value="MEE1675161.1"/>
    <property type="molecule type" value="Genomic_DNA"/>
</dbReference>
<dbReference type="PROSITE" id="PS00875">
    <property type="entry name" value="T2SP_D"/>
    <property type="match status" value="1"/>
</dbReference>
<feature type="compositionally biased region" description="Low complexity" evidence="11">
    <location>
        <begin position="691"/>
        <end position="702"/>
    </location>
</feature>
<dbReference type="Proteomes" id="UP001310248">
    <property type="component" value="Unassembled WGS sequence"/>
</dbReference>
<evidence type="ECO:0000256" key="3">
    <source>
        <dbReference type="ARBA" id="ARBA00022448"/>
    </source>
</evidence>
<gene>
    <name evidence="15" type="primary">gspD</name>
    <name evidence="15" type="ORF">SNR37_000486</name>
</gene>
<comment type="subcellular location">
    <subcellularLocation>
        <location evidence="1 10">Cell outer membrane</location>
    </subcellularLocation>
</comment>
<keyword evidence="6" id="KW-0732">Signal</keyword>
<keyword evidence="7" id="KW-0653">Protein transport</keyword>
<comment type="caution">
    <text evidence="15">The sequence shown here is derived from an EMBL/GenBank/DDBJ whole genome shotgun (WGS) entry which is preliminary data.</text>
</comment>
<evidence type="ECO:0000256" key="6">
    <source>
        <dbReference type="ARBA" id="ARBA00022729"/>
    </source>
</evidence>
<feature type="domain" description="Type II/III secretion system secretin-like" evidence="12">
    <location>
        <begin position="452"/>
        <end position="611"/>
    </location>
</feature>
<dbReference type="InterPro" id="IPR013356">
    <property type="entry name" value="T2SS_GspD"/>
</dbReference>
<evidence type="ECO:0000256" key="5">
    <source>
        <dbReference type="ARBA" id="ARBA00022692"/>
    </source>
</evidence>
<evidence type="ECO:0000256" key="1">
    <source>
        <dbReference type="ARBA" id="ARBA00004442"/>
    </source>
</evidence>
<dbReference type="InterPro" id="IPR001775">
    <property type="entry name" value="GspD/PilQ"/>
</dbReference>
<keyword evidence="8" id="KW-0472">Membrane</keyword>
<feature type="domain" description="NolW-like" evidence="13">
    <location>
        <begin position="270"/>
        <end position="350"/>
    </location>
</feature>